<keyword evidence="10 13" id="KW-0408">Iron</keyword>
<feature type="domain" description="Cytochrome c" evidence="14">
    <location>
        <begin position="229"/>
        <end position="366"/>
    </location>
</feature>
<evidence type="ECO:0000259" key="14">
    <source>
        <dbReference type="PROSITE" id="PS51007"/>
    </source>
</evidence>
<dbReference type="AlphaFoldDB" id="A0A4V1KIY2"/>
<comment type="caution">
    <text evidence="15">The sequence shown here is derived from an EMBL/GenBank/DDBJ whole genome shotgun (WGS) entry which is preliminary data.</text>
</comment>
<dbReference type="Gene3D" id="1.10.760.10">
    <property type="entry name" value="Cytochrome c-like domain"/>
    <property type="match status" value="2"/>
</dbReference>
<reference evidence="15 16" key="1">
    <citation type="submission" date="2018-12" db="EMBL/GenBank/DDBJ databases">
        <title>The Draft Genome Sequence of the Soil Bacterium Pedobacter tournemirensis R1.</title>
        <authorList>
            <person name="He J."/>
        </authorList>
    </citation>
    <scope>NUCLEOTIDE SEQUENCE [LARGE SCALE GENOMIC DNA]</scope>
    <source>
        <strain evidence="15 16">R1</strain>
    </source>
</reference>
<dbReference type="GO" id="GO:0046872">
    <property type="term" value="F:metal ion binding"/>
    <property type="evidence" value="ECO:0007669"/>
    <property type="project" value="UniProtKB-KW"/>
</dbReference>
<dbReference type="FunFam" id="1.10.760.10:FF:000019">
    <property type="entry name" value="Di-heme cytochrome C peroxidase"/>
    <property type="match status" value="1"/>
</dbReference>
<evidence type="ECO:0000256" key="8">
    <source>
        <dbReference type="ARBA" id="ARBA00022982"/>
    </source>
</evidence>
<dbReference type="InterPro" id="IPR051395">
    <property type="entry name" value="Cytochrome_c_Peroxidase/MauG"/>
</dbReference>
<sequence length="381" mass="43566">MKGFVVLSIIILVCLSQLSFRNIHYPANPTPADSLRSLYQRPLAQWPKPFIDAGVKWQEFKSLPQTDTSYFSVMKRPEIVLGKMLFFDPMLSGSNQISCSSCHNPQTSWADKLSVSVGHDHQVGSRNTPSLLNVRARKTFFWDGRATTLEEQVKSPIEAHNEMAMNSNELPAKFSKIKAYRELFRNAYGTDEITFDHISKALASFQRTLQSRRSRFDKFIDGDHNSLSDQEIEGLHLFRTKARCMNCHNGQFLTDEDFHNIGLTYYKRKYEDLGRYTVTKNPGDVGKFRTPSLRDVLNTNPWMHNGLFDNITGVINMYNSGMQMNSPTPEEKKADPMHPVTDPLLKKLNLSKTEIQSIVAFLGSVTATQYKMQRPEKLPRD</sequence>
<dbReference type="PROSITE" id="PS51007">
    <property type="entry name" value="CYTC"/>
    <property type="match status" value="2"/>
</dbReference>
<dbReference type="InterPro" id="IPR004852">
    <property type="entry name" value="Di-haem_cyt_c_peroxidsae"/>
</dbReference>
<evidence type="ECO:0000256" key="7">
    <source>
        <dbReference type="ARBA" id="ARBA00022764"/>
    </source>
</evidence>
<dbReference type="InterPro" id="IPR036909">
    <property type="entry name" value="Cyt_c-like_dom_sf"/>
</dbReference>
<keyword evidence="5 13" id="KW-0479">Metal-binding</keyword>
<accession>A0A4V1KIY2</accession>
<organism evidence="15 16">
    <name type="scientific">Arcticibacter tournemirensis</name>
    <dbReference type="NCBI Taxonomy" id="699437"/>
    <lineage>
        <taxon>Bacteria</taxon>
        <taxon>Pseudomonadati</taxon>
        <taxon>Bacteroidota</taxon>
        <taxon>Sphingobacteriia</taxon>
        <taxon>Sphingobacteriales</taxon>
        <taxon>Sphingobacteriaceae</taxon>
        <taxon>Arcticibacter</taxon>
    </lineage>
</organism>
<comment type="pathway">
    <text evidence="2">One-carbon metabolism; methylamine degradation.</text>
</comment>
<dbReference type="Proteomes" id="UP000290848">
    <property type="component" value="Unassembled WGS sequence"/>
</dbReference>
<evidence type="ECO:0000256" key="4">
    <source>
        <dbReference type="ARBA" id="ARBA00022617"/>
    </source>
</evidence>
<keyword evidence="15" id="KW-0575">Peroxidase</keyword>
<comment type="subcellular location">
    <subcellularLocation>
        <location evidence="1">Periplasm</location>
    </subcellularLocation>
</comment>
<evidence type="ECO:0000256" key="9">
    <source>
        <dbReference type="ARBA" id="ARBA00023002"/>
    </source>
</evidence>
<evidence type="ECO:0000256" key="3">
    <source>
        <dbReference type="ARBA" id="ARBA00022448"/>
    </source>
</evidence>
<dbReference type="GO" id="GO:0009055">
    <property type="term" value="F:electron transfer activity"/>
    <property type="evidence" value="ECO:0007669"/>
    <property type="project" value="InterPro"/>
</dbReference>
<dbReference type="SUPFAM" id="SSF46626">
    <property type="entry name" value="Cytochrome c"/>
    <property type="match status" value="2"/>
</dbReference>
<dbReference type="Pfam" id="PF03150">
    <property type="entry name" value="CCP_MauG"/>
    <property type="match status" value="1"/>
</dbReference>
<dbReference type="GO" id="GO:0042597">
    <property type="term" value="C:periplasmic space"/>
    <property type="evidence" value="ECO:0007669"/>
    <property type="project" value="UniProtKB-SubCell"/>
</dbReference>
<keyword evidence="3" id="KW-0813">Transport</keyword>
<dbReference type="EMBL" id="RXOC01000001">
    <property type="protein sequence ID" value="RXF72282.1"/>
    <property type="molecule type" value="Genomic_DNA"/>
</dbReference>
<evidence type="ECO:0000256" key="2">
    <source>
        <dbReference type="ARBA" id="ARBA00004856"/>
    </source>
</evidence>
<keyword evidence="8" id="KW-0249">Electron transport</keyword>
<evidence type="ECO:0000256" key="1">
    <source>
        <dbReference type="ARBA" id="ARBA00004418"/>
    </source>
</evidence>
<keyword evidence="7" id="KW-0574">Periplasm</keyword>
<protein>
    <recommendedName>
        <fullName evidence="12">Methylamine utilization protein MauG</fullName>
    </recommendedName>
</protein>
<evidence type="ECO:0000313" key="15">
    <source>
        <dbReference type="EMBL" id="RXF72282.1"/>
    </source>
</evidence>
<keyword evidence="9" id="KW-0560">Oxidoreductase</keyword>
<evidence type="ECO:0000256" key="12">
    <source>
        <dbReference type="ARBA" id="ARBA00073576"/>
    </source>
</evidence>
<evidence type="ECO:0000313" key="16">
    <source>
        <dbReference type="Proteomes" id="UP000290848"/>
    </source>
</evidence>
<dbReference type="RefSeq" id="WP_128767467.1">
    <property type="nucleotide sequence ID" value="NZ_RXOC01000001.1"/>
</dbReference>
<feature type="domain" description="Cytochrome c" evidence="14">
    <location>
        <begin position="77"/>
        <end position="185"/>
    </location>
</feature>
<evidence type="ECO:0000256" key="13">
    <source>
        <dbReference type="PROSITE-ProRule" id="PRU00433"/>
    </source>
</evidence>
<evidence type="ECO:0000256" key="11">
    <source>
        <dbReference type="ARBA" id="ARBA00058991"/>
    </source>
</evidence>
<keyword evidence="4 13" id="KW-0349">Heme</keyword>
<gene>
    <name evidence="15" type="ORF">EKH83_00715</name>
</gene>
<dbReference type="InterPro" id="IPR009056">
    <property type="entry name" value="Cyt_c-like_dom"/>
</dbReference>
<comment type="function">
    <text evidence="11">Involved in methylamine metabolism. Essential for the maturation of the beta subunit of MADH, presumably via a step in the biosynthesis of tryptophan tryptophylquinone (TTQ), the cofactor of MADH.</text>
</comment>
<evidence type="ECO:0000256" key="10">
    <source>
        <dbReference type="ARBA" id="ARBA00023004"/>
    </source>
</evidence>
<dbReference type="PANTHER" id="PTHR30600:SF10">
    <property type="entry name" value="BLL6722 PROTEIN"/>
    <property type="match status" value="1"/>
</dbReference>
<proteinExistence type="predicted"/>
<keyword evidence="6" id="KW-0732">Signal</keyword>
<dbReference type="GO" id="GO:0020037">
    <property type="term" value="F:heme binding"/>
    <property type="evidence" value="ECO:0007669"/>
    <property type="project" value="InterPro"/>
</dbReference>
<evidence type="ECO:0000256" key="5">
    <source>
        <dbReference type="ARBA" id="ARBA00022723"/>
    </source>
</evidence>
<dbReference type="GO" id="GO:0004130">
    <property type="term" value="F:cytochrome-c peroxidase activity"/>
    <property type="evidence" value="ECO:0007669"/>
    <property type="project" value="TreeGrafter"/>
</dbReference>
<name>A0A4V1KIY2_9SPHI</name>
<dbReference type="PANTHER" id="PTHR30600">
    <property type="entry name" value="CYTOCHROME C PEROXIDASE-RELATED"/>
    <property type="match status" value="1"/>
</dbReference>
<evidence type="ECO:0000256" key="6">
    <source>
        <dbReference type="ARBA" id="ARBA00022729"/>
    </source>
</evidence>